<comment type="caution">
    <text evidence="3">The sequence shown here is derived from an EMBL/GenBank/DDBJ whole genome shotgun (WGS) entry which is preliminary data.</text>
</comment>
<feature type="transmembrane region" description="Helical" evidence="2">
    <location>
        <begin position="171"/>
        <end position="192"/>
    </location>
</feature>
<keyword evidence="2" id="KW-0812">Transmembrane</keyword>
<dbReference type="Proteomes" id="UP001314229">
    <property type="component" value="Unassembled WGS sequence"/>
</dbReference>
<keyword evidence="2" id="KW-0472">Membrane</keyword>
<dbReference type="EMBL" id="CAWUFR010000474">
    <property type="protein sequence ID" value="CAK6978278.1"/>
    <property type="molecule type" value="Genomic_DNA"/>
</dbReference>
<organism evidence="3 4">
    <name type="scientific">Scomber scombrus</name>
    <name type="common">Atlantic mackerel</name>
    <name type="synonym">Scomber vernalis</name>
    <dbReference type="NCBI Taxonomy" id="13677"/>
    <lineage>
        <taxon>Eukaryota</taxon>
        <taxon>Metazoa</taxon>
        <taxon>Chordata</taxon>
        <taxon>Craniata</taxon>
        <taxon>Vertebrata</taxon>
        <taxon>Euteleostomi</taxon>
        <taxon>Actinopterygii</taxon>
        <taxon>Neopterygii</taxon>
        <taxon>Teleostei</taxon>
        <taxon>Neoteleostei</taxon>
        <taxon>Acanthomorphata</taxon>
        <taxon>Pelagiaria</taxon>
        <taxon>Scombriformes</taxon>
        <taxon>Scombridae</taxon>
        <taxon>Scomber</taxon>
    </lineage>
</organism>
<keyword evidence="1" id="KW-0175">Coiled coil</keyword>
<keyword evidence="2" id="KW-1133">Transmembrane helix</keyword>
<evidence type="ECO:0000256" key="1">
    <source>
        <dbReference type="SAM" id="Coils"/>
    </source>
</evidence>
<sequence>MKKKEIYDRMMEAGFAVEDLMNEIVAENKELIKRVKELQQKLTDVKKKREKGDEDEEAQREQLLLEEEQRELVKDQMIYRRKMEKEIQKLREQNEHLTAEVDQLSLGKKYKDHLENMRTVEQILQHELEKIQRILCSKDDEIKKDKKDKEHQDGKTGSWWRRGAAGLWKGLKISGLTILGVSMTLGVIAWMAPVCNHPDPDCNFWNMAFDLLDPYDKFKAKQPPVY</sequence>
<evidence type="ECO:0000313" key="4">
    <source>
        <dbReference type="Proteomes" id="UP001314229"/>
    </source>
</evidence>
<evidence type="ECO:0000313" key="3">
    <source>
        <dbReference type="EMBL" id="CAK6978278.1"/>
    </source>
</evidence>
<name>A0AAV1Q2Q1_SCOSC</name>
<feature type="coiled-coil region" evidence="1">
    <location>
        <begin position="21"/>
        <end position="107"/>
    </location>
</feature>
<reference evidence="3 4" key="1">
    <citation type="submission" date="2024-01" db="EMBL/GenBank/DDBJ databases">
        <authorList>
            <person name="Alioto T."/>
            <person name="Alioto T."/>
            <person name="Gomez Garrido J."/>
        </authorList>
    </citation>
    <scope>NUCLEOTIDE SEQUENCE [LARGE SCALE GENOMIC DNA]</scope>
</reference>
<gene>
    <name evidence="3" type="ORF">FSCOSCO3_A035211</name>
</gene>
<keyword evidence="4" id="KW-1185">Reference proteome</keyword>
<accession>A0AAV1Q2Q1</accession>
<dbReference type="AlphaFoldDB" id="A0AAV1Q2Q1"/>
<protein>
    <submittedName>
        <fullName evidence="3">Tropomyosin-like</fullName>
    </submittedName>
</protein>
<proteinExistence type="predicted"/>
<evidence type="ECO:0000256" key="2">
    <source>
        <dbReference type="SAM" id="Phobius"/>
    </source>
</evidence>